<feature type="compositionally biased region" description="Polar residues" evidence="1">
    <location>
        <begin position="39"/>
        <end position="48"/>
    </location>
</feature>
<evidence type="ECO:0000256" key="1">
    <source>
        <dbReference type="SAM" id="MobiDB-lite"/>
    </source>
</evidence>
<accession>A0A3B0SVH8</accession>
<organism evidence="2">
    <name type="scientific">hydrothermal vent metagenome</name>
    <dbReference type="NCBI Taxonomy" id="652676"/>
    <lineage>
        <taxon>unclassified sequences</taxon>
        <taxon>metagenomes</taxon>
        <taxon>ecological metagenomes</taxon>
    </lineage>
</organism>
<gene>
    <name evidence="2" type="ORF">MNBD_ALPHA07-1219</name>
</gene>
<proteinExistence type="predicted"/>
<dbReference type="AlphaFoldDB" id="A0A3B0SVH8"/>
<sequence length="48" mass="5048">MSATSGDADNGNSDKRSNGKWQALPDAVNEARTRMNGAIQPNNGVCVE</sequence>
<name>A0A3B0SVH8_9ZZZZ</name>
<dbReference type="EMBL" id="UOEG01000209">
    <property type="protein sequence ID" value="VAW00494.1"/>
    <property type="molecule type" value="Genomic_DNA"/>
</dbReference>
<feature type="region of interest" description="Disordered" evidence="1">
    <location>
        <begin position="1"/>
        <end position="48"/>
    </location>
</feature>
<reference evidence="2" key="1">
    <citation type="submission" date="2018-06" db="EMBL/GenBank/DDBJ databases">
        <authorList>
            <person name="Zhirakovskaya E."/>
        </authorList>
    </citation>
    <scope>NUCLEOTIDE SEQUENCE</scope>
</reference>
<feature type="compositionally biased region" description="Polar residues" evidence="1">
    <location>
        <begin position="1"/>
        <end position="11"/>
    </location>
</feature>
<protein>
    <submittedName>
        <fullName evidence="2">Uncharacterized protein</fullName>
    </submittedName>
</protein>
<evidence type="ECO:0000313" key="2">
    <source>
        <dbReference type="EMBL" id="VAW00494.1"/>
    </source>
</evidence>